<protein>
    <submittedName>
        <fullName evidence="2">S-layer homology domain-containing protein</fullName>
    </submittedName>
</protein>
<name>A0A928VWR2_9CYAN</name>
<dbReference type="Pfam" id="PF00395">
    <property type="entry name" value="SLH"/>
    <property type="match status" value="2"/>
</dbReference>
<organism evidence="2 3">
    <name type="scientific">Zarconia navalis LEGE 11467</name>
    <dbReference type="NCBI Taxonomy" id="1828826"/>
    <lineage>
        <taxon>Bacteria</taxon>
        <taxon>Bacillati</taxon>
        <taxon>Cyanobacteriota</taxon>
        <taxon>Cyanophyceae</taxon>
        <taxon>Oscillatoriophycideae</taxon>
        <taxon>Oscillatoriales</taxon>
        <taxon>Oscillatoriales incertae sedis</taxon>
        <taxon>Zarconia</taxon>
        <taxon>Zarconia navalis</taxon>
    </lineage>
</organism>
<dbReference type="PANTHER" id="PTHR43308">
    <property type="entry name" value="OUTER MEMBRANE PROTEIN ALPHA-RELATED"/>
    <property type="match status" value="1"/>
</dbReference>
<dbReference type="RefSeq" id="WP_264321850.1">
    <property type="nucleotide sequence ID" value="NZ_JADEXN010000226.1"/>
</dbReference>
<evidence type="ECO:0000313" key="3">
    <source>
        <dbReference type="Proteomes" id="UP000621799"/>
    </source>
</evidence>
<evidence type="ECO:0000313" key="2">
    <source>
        <dbReference type="EMBL" id="MBE9041652.1"/>
    </source>
</evidence>
<sequence length="398" mass="43898">MTPLKLNWQTAWQTAIAGVGGLLLWTAGWVEPAYAGRAILNRSPQLLDRYFGIPLEVEPCNNPSKNLSDERECIVRVYEPSDLAAVFPELEQNTLSITFINDRSIRIDLARAGGDLTYTPAKASKLFNYLFGYRAPVWWVYSDNRNRDLPIWNYQACLGDGIATAYSSYSSPSGSVPDLSVFYNPDCEATEYTFGDIRSHWAKPFIENLAIQGIVAGFPDGTYRPDASVTRAEFAALVSKALRGSYERSPVEFADVPWDFWAYDAIGLAYERGFLTGYPSGIFAPNQAIPKVQAIVSISGGLGLASDALGVLLAYADGREIPDYAKFNVAGATQWGIVVNYPRLDRLEPNRPATRGEIAAFIYQARFGSDGFIDSPYIVIAPSNPISPEIQLKMVGFF</sequence>
<dbReference type="PANTHER" id="PTHR43308:SF5">
    <property type="entry name" value="S-LAYER PROTEIN _ PEPTIDOGLYCAN ENDO-BETA-N-ACETYLGLUCOSAMINIDASE"/>
    <property type="match status" value="1"/>
</dbReference>
<feature type="domain" description="SLH" evidence="1">
    <location>
        <begin position="313"/>
        <end position="376"/>
    </location>
</feature>
<comment type="caution">
    <text evidence="2">The sequence shown here is derived from an EMBL/GenBank/DDBJ whole genome shotgun (WGS) entry which is preliminary data.</text>
</comment>
<accession>A0A928VWR2</accession>
<evidence type="ECO:0000259" key="1">
    <source>
        <dbReference type="PROSITE" id="PS51272"/>
    </source>
</evidence>
<dbReference type="AlphaFoldDB" id="A0A928VWR2"/>
<proteinExistence type="predicted"/>
<dbReference type="PROSITE" id="PS51272">
    <property type="entry name" value="SLH"/>
    <property type="match status" value="3"/>
</dbReference>
<dbReference type="Proteomes" id="UP000621799">
    <property type="component" value="Unassembled WGS sequence"/>
</dbReference>
<feature type="domain" description="SLH" evidence="1">
    <location>
        <begin position="253"/>
        <end position="312"/>
    </location>
</feature>
<feature type="domain" description="SLH" evidence="1">
    <location>
        <begin position="189"/>
        <end position="252"/>
    </location>
</feature>
<dbReference type="InterPro" id="IPR001119">
    <property type="entry name" value="SLH_dom"/>
</dbReference>
<keyword evidence="3" id="KW-1185">Reference proteome</keyword>
<reference evidence="2" key="1">
    <citation type="submission" date="2020-10" db="EMBL/GenBank/DDBJ databases">
        <authorList>
            <person name="Castelo-Branco R."/>
            <person name="Eusebio N."/>
            <person name="Adriana R."/>
            <person name="Vieira A."/>
            <person name="Brugerolle De Fraissinette N."/>
            <person name="Rezende De Castro R."/>
            <person name="Schneider M.P."/>
            <person name="Vasconcelos V."/>
            <person name="Leao P.N."/>
        </authorList>
    </citation>
    <scope>NUCLEOTIDE SEQUENCE</scope>
    <source>
        <strain evidence="2">LEGE 11467</strain>
    </source>
</reference>
<dbReference type="EMBL" id="JADEXN010000226">
    <property type="protein sequence ID" value="MBE9041652.1"/>
    <property type="molecule type" value="Genomic_DNA"/>
</dbReference>
<dbReference type="InterPro" id="IPR051465">
    <property type="entry name" value="Cell_Envelope_Struct_Comp"/>
</dbReference>
<gene>
    <name evidence="2" type="ORF">IQ235_12760</name>
</gene>